<dbReference type="GO" id="GO:0016705">
    <property type="term" value="F:oxidoreductase activity, acting on paired donors, with incorporation or reduction of molecular oxygen"/>
    <property type="evidence" value="ECO:0007669"/>
    <property type="project" value="UniProtKB-ARBA"/>
</dbReference>
<evidence type="ECO:0000256" key="4">
    <source>
        <dbReference type="ARBA" id="ARBA00023014"/>
    </source>
</evidence>
<dbReference type="InterPro" id="IPR036922">
    <property type="entry name" value="Rieske_2Fe-2S_sf"/>
</dbReference>
<evidence type="ECO:0000256" key="2">
    <source>
        <dbReference type="ARBA" id="ARBA00022723"/>
    </source>
</evidence>
<dbReference type="Gene3D" id="2.102.10.10">
    <property type="entry name" value="Rieske [2Fe-2S] iron-sulphur domain"/>
    <property type="match status" value="1"/>
</dbReference>
<dbReference type="GO" id="GO:0004497">
    <property type="term" value="F:monooxygenase activity"/>
    <property type="evidence" value="ECO:0007669"/>
    <property type="project" value="UniProtKB-ARBA"/>
</dbReference>
<dbReference type="RefSeq" id="WP_184478215.1">
    <property type="nucleotide sequence ID" value="NZ_JACHIV010000001.1"/>
</dbReference>
<sequence length="113" mass="11730">MVSSEVHPPAESWVEVPGVSDLAQGEIVTTRVAGEFIAVCNADGVVRAFRDECPQCALPIGGGRLLGELLWCAGCVEPFDVPAGGVGRKRARLRLTARSLTVSGGTARIALSA</sequence>
<dbReference type="Proteomes" id="UP000580474">
    <property type="component" value="Unassembled WGS sequence"/>
</dbReference>
<evidence type="ECO:0000313" key="7">
    <source>
        <dbReference type="Proteomes" id="UP000580474"/>
    </source>
</evidence>
<organism evidence="6 7">
    <name type="scientific">Saccharopolyspora gloriosae</name>
    <dbReference type="NCBI Taxonomy" id="455344"/>
    <lineage>
        <taxon>Bacteria</taxon>
        <taxon>Bacillati</taxon>
        <taxon>Actinomycetota</taxon>
        <taxon>Actinomycetes</taxon>
        <taxon>Pseudonocardiales</taxon>
        <taxon>Pseudonocardiaceae</taxon>
        <taxon>Saccharopolyspora</taxon>
    </lineage>
</organism>
<dbReference type="Pfam" id="PF00355">
    <property type="entry name" value="Rieske"/>
    <property type="match status" value="1"/>
</dbReference>
<accession>A0A840NEM3</accession>
<evidence type="ECO:0000259" key="5">
    <source>
        <dbReference type="PROSITE" id="PS51296"/>
    </source>
</evidence>
<name>A0A840NEM3_9PSEU</name>
<feature type="domain" description="Rieske" evidence="5">
    <location>
        <begin position="13"/>
        <end position="109"/>
    </location>
</feature>
<dbReference type="GO" id="GO:0051537">
    <property type="term" value="F:2 iron, 2 sulfur cluster binding"/>
    <property type="evidence" value="ECO:0007669"/>
    <property type="project" value="UniProtKB-KW"/>
</dbReference>
<dbReference type="AlphaFoldDB" id="A0A840NEM3"/>
<evidence type="ECO:0000256" key="3">
    <source>
        <dbReference type="ARBA" id="ARBA00023004"/>
    </source>
</evidence>
<keyword evidence="3" id="KW-0408">Iron</keyword>
<keyword evidence="1" id="KW-0001">2Fe-2S</keyword>
<gene>
    <name evidence="6" type="ORF">BJ969_001633</name>
</gene>
<dbReference type="GO" id="GO:0046872">
    <property type="term" value="F:metal ion binding"/>
    <property type="evidence" value="ECO:0007669"/>
    <property type="project" value="UniProtKB-KW"/>
</dbReference>
<evidence type="ECO:0000256" key="1">
    <source>
        <dbReference type="ARBA" id="ARBA00022714"/>
    </source>
</evidence>
<dbReference type="SUPFAM" id="SSF50022">
    <property type="entry name" value="ISP domain"/>
    <property type="match status" value="1"/>
</dbReference>
<evidence type="ECO:0000313" key="6">
    <source>
        <dbReference type="EMBL" id="MBB5068545.1"/>
    </source>
</evidence>
<dbReference type="EMBL" id="JACHIV010000001">
    <property type="protein sequence ID" value="MBB5068545.1"/>
    <property type="molecule type" value="Genomic_DNA"/>
</dbReference>
<reference evidence="6 7" key="1">
    <citation type="submission" date="2020-08" db="EMBL/GenBank/DDBJ databases">
        <title>Sequencing the genomes of 1000 actinobacteria strains.</title>
        <authorList>
            <person name="Klenk H.-P."/>
        </authorList>
    </citation>
    <scope>NUCLEOTIDE SEQUENCE [LARGE SCALE GENOMIC DNA]</scope>
    <source>
        <strain evidence="6 7">DSM 45582</strain>
    </source>
</reference>
<proteinExistence type="predicted"/>
<dbReference type="InterPro" id="IPR017941">
    <property type="entry name" value="Rieske_2Fe-2S"/>
</dbReference>
<comment type="caution">
    <text evidence="6">The sequence shown here is derived from an EMBL/GenBank/DDBJ whole genome shotgun (WGS) entry which is preliminary data.</text>
</comment>
<dbReference type="PROSITE" id="PS51296">
    <property type="entry name" value="RIESKE"/>
    <property type="match status" value="1"/>
</dbReference>
<protein>
    <submittedName>
        <fullName evidence="6">Nitrite reductase/ring-hydroxylating ferredoxin subunit</fullName>
    </submittedName>
</protein>
<keyword evidence="7" id="KW-1185">Reference proteome</keyword>
<keyword evidence="2" id="KW-0479">Metal-binding</keyword>
<keyword evidence="4" id="KW-0411">Iron-sulfur</keyword>